<dbReference type="HOGENOM" id="CLU_2360180_0_0_1"/>
<gene>
    <name evidence="1" type="ORF">X797_008887</name>
</gene>
<reference evidence="1 2" key="1">
    <citation type="submission" date="2014-02" db="EMBL/GenBank/DDBJ databases">
        <title>The genome sequence of the entomopathogenic fungus Metarhizium robertsii ARSEF 2575.</title>
        <authorList>
            <person name="Giuliano Garisto Donzelli B."/>
            <person name="Roe B.A."/>
            <person name="Macmil S.L."/>
            <person name="Krasnoff S.B."/>
            <person name="Gibson D.M."/>
        </authorList>
    </citation>
    <scope>NUCLEOTIDE SEQUENCE [LARGE SCALE GENOMIC DNA]</scope>
    <source>
        <strain evidence="1 2">ARSEF 2575</strain>
    </source>
</reference>
<evidence type="ECO:0000313" key="1">
    <source>
        <dbReference type="EMBL" id="EXU98072.1"/>
    </source>
</evidence>
<proteinExistence type="predicted"/>
<comment type="caution">
    <text evidence="1">The sequence shown here is derived from an EMBL/GenBank/DDBJ whole genome shotgun (WGS) entry which is preliminary data.</text>
</comment>
<organism evidence="1 2">
    <name type="scientific">Metarhizium robertsii</name>
    <dbReference type="NCBI Taxonomy" id="568076"/>
    <lineage>
        <taxon>Eukaryota</taxon>
        <taxon>Fungi</taxon>
        <taxon>Dikarya</taxon>
        <taxon>Ascomycota</taxon>
        <taxon>Pezizomycotina</taxon>
        <taxon>Sordariomycetes</taxon>
        <taxon>Hypocreomycetidae</taxon>
        <taxon>Hypocreales</taxon>
        <taxon>Clavicipitaceae</taxon>
        <taxon>Metarhizium</taxon>
    </lineage>
</organism>
<dbReference type="AlphaFoldDB" id="A0A014PMP6"/>
<dbReference type="Proteomes" id="UP000030151">
    <property type="component" value="Unassembled WGS sequence"/>
</dbReference>
<evidence type="ECO:0000313" key="2">
    <source>
        <dbReference type="Proteomes" id="UP000030151"/>
    </source>
</evidence>
<name>A0A014PMP6_9HYPO</name>
<dbReference type="EMBL" id="JELW01000030">
    <property type="protein sequence ID" value="EXU98072.1"/>
    <property type="molecule type" value="Genomic_DNA"/>
</dbReference>
<accession>A0A014PMP6</accession>
<protein>
    <submittedName>
        <fullName evidence="1">Uncharacterized protein</fullName>
    </submittedName>
</protein>
<sequence length="96" mass="10311">MGLVIATEAMGDKFNINGLHLFGVVMTNHPHHSLGSVFVKNAPQLMEQKAYFAQRKVSSPPGPRASRSLVLIPDHYGTLGSCLASSLGKGYSEKSK</sequence>